<dbReference type="RefSeq" id="WP_184861448.1">
    <property type="nucleotide sequence ID" value="NZ_JACHLK010000010.1"/>
</dbReference>
<dbReference type="AlphaFoldDB" id="A0A7X0PHL2"/>
<proteinExistence type="predicted"/>
<evidence type="ECO:0000313" key="2">
    <source>
        <dbReference type="EMBL" id="MBB6561924.1"/>
    </source>
</evidence>
<evidence type="ECO:0008006" key="4">
    <source>
        <dbReference type="Google" id="ProtNLM"/>
    </source>
</evidence>
<reference evidence="2 3" key="1">
    <citation type="submission" date="2020-08" db="EMBL/GenBank/DDBJ databases">
        <title>Functional genomics of gut bacteria from endangered species of beetles.</title>
        <authorList>
            <person name="Carlos-Shanley C."/>
        </authorList>
    </citation>
    <scope>NUCLEOTIDE SEQUENCE [LARGE SCALE GENOMIC DNA]</scope>
    <source>
        <strain evidence="2 3">S00198</strain>
    </source>
</reference>
<dbReference type="EMBL" id="JACHLK010000010">
    <property type="protein sequence ID" value="MBB6561924.1"/>
    <property type="molecule type" value="Genomic_DNA"/>
</dbReference>
<comment type="caution">
    <text evidence="2">The sequence shown here is derived from an EMBL/GenBank/DDBJ whole genome shotgun (WGS) entry which is preliminary data.</text>
</comment>
<accession>A0A7X0PHL2</accession>
<sequence>MFTLLLARAPSTSLACLPLLALAALSGCGGGSDDPQPDVALLEGDWQHQRCNAVEGQGERSFMRLKREDGTHFTLQSGALRYANGDCSGNATVQLSAPGQPVQFVARRNASTAALTIFWANWAYEPATNQPSSLWVRQGDFLCQSFYAPSPRPPAAPTLPQPAVASTSALGPNDEYNVERIVQQTDTSLQGRFCHARTPG</sequence>
<gene>
    <name evidence="2" type="ORF">HNP48_004626</name>
</gene>
<organism evidence="2 3">
    <name type="scientific">Acidovorax soli</name>
    <dbReference type="NCBI Taxonomy" id="592050"/>
    <lineage>
        <taxon>Bacteria</taxon>
        <taxon>Pseudomonadati</taxon>
        <taxon>Pseudomonadota</taxon>
        <taxon>Betaproteobacteria</taxon>
        <taxon>Burkholderiales</taxon>
        <taxon>Comamonadaceae</taxon>
        <taxon>Acidovorax</taxon>
    </lineage>
</organism>
<keyword evidence="1" id="KW-0732">Signal</keyword>
<evidence type="ECO:0000313" key="3">
    <source>
        <dbReference type="Proteomes" id="UP000575083"/>
    </source>
</evidence>
<name>A0A7X0PHL2_9BURK</name>
<dbReference type="Proteomes" id="UP000575083">
    <property type="component" value="Unassembled WGS sequence"/>
</dbReference>
<feature type="chain" id="PRO_5030909648" description="Lipoprotein" evidence="1">
    <location>
        <begin position="24"/>
        <end position="200"/>
    </location>
</feature>
<keyword evidence="3" id="KW-1185">Reference proteome</keyword>
<feature type="signal peptide" evidence="1">
    <location>
        <begin position="1"/>
        <end position="23"/>
    </location>
</feature>
<evidence type="ECO:0000256" key="1">
    <source>
        <dbReference type="SAM" id="SignalP"/>
    </source>
</evidence>
<protein>
    <recommendedName>
        <fullName evidence="4">Lipoprotein</fullName>
    </recommendedName>
</protein>